<dbReference type="InterPro" id="IPR049492">
    <property type="entry name" value="BD-FAE-like_dom"/>
</dbReference>
<feature type="compositionally biased region" description="Pro residues" evidence="2">
    <location>
        <begin position="158"/>
        <end position="194"/>
    </location>
</feature>
<dbReference type="SUPFAM" id="SSF53474">
    <property type="entry name" value="alpha/beta-Hydrolases"/>
    <property type="match status" value="1"/>
</dbReference>
<reference evidence="5 6" key="1">
    <citation type="journal article" date="2009" name="Stand. Genomic Sci.">
        <title>Complete genome sequence of Kytococcus sedentarius type strain (541).</title>
        <authorList>
            <person name="Sims D."/>
            <person name="Brettin T."/>
            <person name="Detter J.C."/>
            <person name="Han C."/>
            <person name="Lapidus A."/>
            <person name="Copeland A."/>
            <person name="Glavina Del Rio T."/>
            <person name="Nolan M."/>
            <person name="Chen F."/>
            <person name="Lucas S."/>
            <person name="Tice H."/>
            <person name="Cheng J.F."/>
            <person name="Bruce D."/>
            <person name="Goodwin L."/>
            <person name="Pitluck S."/>
            <person name="Ovchinnikova G."/>
            <person name="Pati A."/>
            <person name="Ivanova N."/>
            <person name="Mavrommatis K."/>
            <person name="Chen A."/>
            <person name="Palaniappan K."/>
            <person name="D'haeseleer P."/>
            <person name="Chain P."/>
            <person name="Bristow J."/>
            <person name="Eisen J.A."/>
            <person name="Markowitz V."/>
            <person name="Hugenholtz P."/>
            <person name="Schneider S."/>
            <person name="Goker M."/>
            <person name="Pukall R."/>
            <person name="Kyrpides N.C."/>
            <person name="Klenk H.P."/>
        </authorList>
    </citation>
    <scope>NUCLEOTIDE SEQUENCE [LARGE SCALE GENOMIC DNA]</scope>
    <source>
        <strain evidence="6">ATCC 14392 / DSM 20547 / JCM 11482 / CCUG 33030 / NBRC 15357 / NCTC 11040 / CCM 314 / 541</strain>
    </source>
</reference>
<accession>C7NIV3</accession>
<dbReference type="InterPro" id="IPR029058">
    <property type="entry name" value="AB_hydrolase_fold"/>
</dbReference>
<feature type="region of interest" description="Disordered" evidence="2">
    <location>
        <begin position="24"/>
        <end position="203"/>
    </location>
</feature>
<proteinExistence type="predicted"/>
<dbReference type="InterPro" id="IPR050300">
    <property type="entry name" value="GDXG_lipolytic_enzyme"/>
</dbReference>
<organism evidence="5 6">
    <name type="scientific">Kytococcus sedentarius (strain ATCC 14392 / DSM 20547 / JCM 11482 / CCUG 33030 / NBRC 15357 / NCTC 11040 / CCM 314 / 541)</name>
    <name type="common">Micrococcus sedentarius</name>
    <dbReference type="NCBI Taxonomy" id="478801"/>
    <lineage>
        <taxon>Bacteria</taxon>
        <taxon>Bacillati</taxon>
        <taxon>Actinomycetota</taxon>
        <taxon>Actinomycetes</taxon>
        <taxon>Micrococcales</taxon>
        <taxon>Kytococcaceae</taxon>
        <taxon>Kytococcus</taxon>
    </lineage>
</organism>
<feature type="domain" description="BD-FAE-like" evidence="4">
    <location>
        <begin position="224"/>
        <end position="413"/>
    </location>
</feature>
<dbReference type="Proteomes" id="UP000006666">
    <property type="component" value="Chromosome"/>
</dbReference>
<dbReference type="AlphaFoldDB" id="C7NIV3"/>
<evidence type="ECO:0000256" key="3">
    <source>
        <dbReference type="SAM" id="SignalP"/>
    </source>
</evidence>
<feature type="compositionally biased region" description="Acidic residues" evidence="2">
    <location>
        <begin position="68"/>
        <end position="77"/>
    </location>
</feature>
<dbReference type="Pfam" id="PF20434">
    <property type="entry name" value="BD-FAE"/>
    <property type="match status" value="1"/>
</dbReference>
<evidence type="ECO:0000256" key="1">
    <source>
        <dbReference type="ARBA" id="ARBA00022801"/>
    </source>
</evidence>
<dbReference type="Gene3D" id="3.40.50.1820">
    <property type="entry name" value="alpha/beta hydrolase"/>
    <property type="match status" value="1"/>
</dbReference>
<feature type="chain" id="PRO_5002979311" evidence="3">
    <location>
        <begin position="23"/>
        <end position="454"/>
    </location>
</feature>
<dbReference type="PANTHER" id="PTHR48081">
    <property type="entry name" value="AB HYDROLASE SUPERFAMILY PROTEIN C4A8.06C"/>
    <property type="match status" value="1"/>
</dbReference>
<dbReference type="eggNOG" id="COG0657">
    <property type="taxonomic scope" value="Bacteria"/>
</dbReference>
<dbReference type="GO" id="GO:0016787">
    <property type="term" value="F:hydrolase activity"/>
    <property type="evidence" value="ECO:0007669"/>
    <property type="project" value="UniProtKB-KW"/>
</dbReference>
<dbReference type="STRING" id="478801.Ksed_00830"/>
<sequence length="454" mass="45752">MPRSPHRTVTTALAVCASLVLAACGGGEDGSGEAQGTETTTSVGREPSTDQGSALPEDPSAAPTTGESGDDADEPGESEGPGSGEDSNDAGTTAPGGTLSGDGEPSGPGPTEPTGPTAPAPVPDPTQTAPTQPAPTTPGDPSPSATSTPPGDPSSEPTVPPSSPGEPTVPPSSPSEPTAPPSSPSEPSEPPSSPAPDAWSDWVSYGPAGEQVYSLLPGQPGKGLVVMVHGGGWVGGKADAFRDESSRKNTLVRHLHEQGWWVATVEYRKADESPWPATAQDVHAGVTRAVADARGQGAGQRTALFGDSAGGQLAALEAVTHPGTVDAVVGYYGIYDPLTAKAARAAKNCPPKTAAEDHILMHDATDPAVRDRIEKTASPVALATAAAPPMMFLHGTKDCVAPSEQSVAMAAALQAKGVEASTIIVPGADHSQPVFWTAPEHLGNLTRFLTTQGF</sequence>
<keyword evidence="3" id="KW-0732">Signal</keyword>
<evidence type="ECO:0000313" key="5">
    <source>
        <dbReference type="EMBL" id="ACV05178.1"/>
    </source>
</evidence>
<keyword evidence="1" id="KW-0378">Hydrolase</keyword>
<protein>
    <submittedName>
        <fullName evidence="5">Esterase/lipase</fullName>
    </submittedName>
</protein>
<dbReference type="eggNOG" id="COG3266">
    <property type="taxonomic scope" value="Bacteria"/>
</dbReference>
<feature type="signal peptide" evidence="3">
    <location>
        <begin position="1"/>
        <end position="22"/>
    </location>
</feature>
<dbReference type="RefSeq" id="WP_012801597.1">
    <property type="nucleotide sequence ID" value="NC_013169.1"/>
</dbReference>
<dbReference type="HOGENOM" id="CLU_602412_0_0_11"/>
<dbReference type="PROSITE" id="PS51257">
    <property type="entry name" value="PROKAR_LIPOPROTEIN"/>
    <property type="match status" value="1"/>
</dbReference>
<feature type="compositionally biased region" description="Pro residues" evidence="2">
    <location>
        <begin position="132"/>
        <end position="141"/>
    </location>
</feature>
<keyword evidence="6" id="KW-1185">Reference proteome</keyword>
<dbReference type="KEGG" id="kse:Ksed_00830"/>
<dbReference type="PANTHER" id="PTHR48081:SF13">
    <property type="entry name" value="ALPHA_BETA HYDROLASE"/>
    <property type="match status" value="1"/>
</dbReference>
<evidence type="ECO:0000313" key="6">
    <source>
        <dbReference type="Proteomes" id="UP000006666"/>
    </source>
</evidence>
<evidence type="ECO:0000259" key="4">
    <source>
        <dbReference type="Pfam" id="PF20434"/>
    </source>
</evidence>
<dbReference type="EMBL" id="CP001686">
    <property type="protein sequence ID" value="ACV05178.1"/>
    <property type="molecule type" value="Genomic_DNA"/>
</dbReference>
<feature type="compositionally biased region" description="Pro residues" evidence="2">
    <location>
        <begin position="107"/>
        <end position="124"/>
    </location>
</feature>
<evidence type="ECO:0000256" key="2">
    <source>
        <dbReference type="SAM" id="MobiDB-lite"/>
    </source>
</evidence>
<name>C7NIV3_KYTSD</name>
<gene>
    <name evidence="5" type="ordered locus">Ksed_00830</name>
</gene>